<keyword evidence="2" id="KW-0732">Signal</keyword>
<proteinExistence type="predicted"/>
<feature type="compositionally biased region" description="Basic and acidic residues" evidence="1">
    <location>
        <begin position="38"/>
        <end position="50"/>
    </location>
</feature>
<dbReference type="PANTHER" id="PTHR42091:SF1">
    <property type="entry name" value="CONSERVED GLYCINE-RICH PROTEIN (AFU_ORTHOLOGUE AFUA_7G02440)"/>
    <property type="match status" value="1"/>
</dbReference>
<dbReference type="Proteomes" id="UP001304895">
    <property type="component" value="Unassembled WGS sequence"/>
</dbReference>
<dbReference type="PANTHER" id="PTHR42091">
    <property type="entry name" value="CONSERVED GLYCINE-RICH PROTEIN (AFU_ORTHOLOGUE AFUA_7G02440)"/>
    <property type="match status" value="1"/>
</dbReference>
<organism evidence="4 5">
    <name type="scientific">Trichocladium antarcticum</name>
    <dbReference type="NCBI Taxonomy" id="1450529"/>
    <lineage>
        <taxon>Eukaryota</taxon>
        <taxon>Fungi</taxon>
        <taxon>Dikarya</taxon>
        <taxon>Ascomycota</taxon>
        <taxon>Pezizomycotina</taxon>
        <taxon>Sordariomycetes</taxon>
        <taxon>Sordariomycetidae</taxon>
        <taxon>Sordariales</taxon>
        <taxon>Chaetomiaceae</taxon>
        <taxon>Trichocladium</taxon>
    </lineage>
</organism>
<comment type="caution">
    <text evidence="4">The sequence shown here is derived from an EMBL/GenBank/DDBJ whole genome shotgun (WGS) entry which is preliminary data.</text>
</comment>
<evidence type="ECO:0000259" key="3">
    <source>
        <dbReference type="Pfam" id="PF24866"/>
    </source>
</evidence>
<feature type="compositionally biased region" description="Gly residues" evidence="1">
    <location>
        <begin position="54"/>
        <end position="99"/>
    </location>
</feature>
<feature type="compositionally biased region" description="Low complexity" evidence="1">
    <location>
        <begin position="100"/>
        <end position="121"/>
    </location>
</feature>
<dbReference type="EMBL" id="MU853403">
    <property type="protein sequence ID" value="KAK4136593.1"/>
    <property type="molecule type" value="Genomic_DNA"/>
</dbReference>
<reference evidence="4" key="2">
    <citation type="submission" date="2023-05" db="EMBL/GenBank/DDBJ databases">
        <authorList>
            <consortium name="Lawrence Berkeley National Laboratory"/>
            <person name="Steindorff A."/>
            <person name="Hensen N."/>
            <person name="Bonometti L."/>
            <person name="Westerberg I."/>
            <person name="Brannstrom I.O."/>
            <person name="Guillou S."/>
            <person name="Cros-Aarteil S."/>
            <person name="Calhoun S."/>
            <person name="Haridas S."/>
            <person name="Kuo A."/>
            <person name="Mondo S."/>
            <person name="Pangilinan J."/>
            <person name="Riley R."/>
            <person name="Labutti K."/>
            <person name="Andreopoulos B."/>
            <person name="Lipzen A."/>
            <person name="Chen C."/>
            <person name="Yanf M."/>
            <person name="Daum C."/>
            <person name="Ng V."/>
            <person name="Clum A."/>
            <person name="Ohm R."/>
            <person name="Martin F."/>
            <person name="Silar P."/>
            <person name="Natvig D."/>
            <person name="Lalanne C."/>
            <person name="Gautier V."/>
            <person name="Ament-Velasquez S.L."/>
            <person name="Kruys A."/>
            <person name="Hutchinson M.I."/>
            <person name="Powell A.J."/>
            <person name="Barry K."/>
            <person name="Miller A.N."/>
            <person name="Grigoriev I.V."/>
            <person name="Debuchy R."/>
            <person name="Gladieux P."/>
            <person name="Thoren M.H."/>
            <person name="Johannesson H."/>
        </authorList>
    </citation>
    <scope>NUCLEOTIDE SEQUENCE</scope>
    <source>
        <strain evidence="4">CBS 123565</strain>
    </source>
</reference>
<accession>A0AAN6UP42</accession>
<reference evidence="4" key="1">
    <citation type="journal article" date="2023" name="Mol. Phylogenet. Evol.">
        <title>Genome-scale phylogeny and comparative genomics of the fungal order Sordariales.</title>
        <authorList>
            <person name="Hensen N."/>
            <person name="Bonometti L."/>
            <person name="Westerberg I."/>
            <person name="Brannstrom I.O."/>
            <person name="Guillou S."/>
            <person name="Cros-Aarteil S."/>
            <person name="Calhoun S."/>
            <person name="Haridas S."/>
            <person name="Kuo A."/>
            <person name="Mondo S."/>
            <person name="Pangilinan J."/>
            <person name="Riley R."/>
            <person name="LaButti K."/>
            <person name="Andreopoulos B."/>
            <person name="Lipzen A."/>
            <person name="Chen C."/>
            <person name="Yan M."/>
            <person name="Daum C."/>
            <person name="Ng V."/>
            <person name="Clum A."/>
            <person name="Steindorff A."/>
            <person name="Ohm R.A."/>
            <person name="Martin F."/>
            <person name="Silar P."/>
            <person name="Natvig D.O."/>
            <person name="Lalanne C."/>
            <person name="Gautier V."/>
            <person name="Ament-Velasquez S.L."/>
            <person name="Kruys A."/>
            <person name="Hutchinson M.I."/>
            <person name="Powell A.J."/>
            <person name="Barry K."/>
            <person name="Miller A.N."/>
            <person name="Grigoriev I.V."/>
            <person name="Debuchy R."/>
            <person name="Gladieux P."/>
            <person name="Hiltunen Thoren M."/>
            <person name="Johannesson H."/>
        </authorList>
    </citation>
    <scope>NUCLEOTIDE SEQUENCE</scope>
    <source>
        <strain evidence="4">CBS 123565</strain>
    </source>
</reference>
<evidence type="ECO:0000313" key="4">
    <source>
        <dbReference type="EMBL" id="KAK4136593.1"/>
    </source>
</evidence>
<dbReference type="InterPro" id="IPR056634">
    <property type="entry name" value="DUF7732"/>
</dbReference>
<protein>
    <recommendedName>
        <fullName evidence="3">DUF7732 domain-containing protein</fullName>
    </recommendedName>
</protein>
<sequence length="293" mass="29300">MRCSLFLLAATLAVDAAAHAIVAAPRAEIAVRQPVQNTERDAPGNEELWKRRGGGGGGGRGGGGGGSSGGGRGGSSGSSGGGRGGSSGSSGGGRGGTSSGRGSSTSNAGGRTTTGSGVRPAYGGGRYYGGGGARPYRSGGISPVAAIVPVFFAVGLLAFWPGHWYHGAHLYNHPNEYTFYNSSTQRNETKPVTCGCAADVECGCDYEDTPEYKLYMSDLIGDGSYAGLNKSVVNVADVKGKSTILINGTLENGTTAAGGTEDPNAAGGGLRAMLQHVGWWPVAAAVCAIVFTA</sequence>
<gene>
    <name evidence="4" type="ORF">BT67DRAFT_439594</name>
</gene>
<evidence type="ECO:0000256" key="1">
    <source>
        <dbReference type="SAM" id="MobiDB-lite"/>
    </source>
</evidence>
<feature type="signal peptide" evidence="2">
    <location>
        <begin position="1"/>
        <end position="18"/>
    </location>
</feature>
<evidence type="ECO:0000256" key="2">
    <source>
        <dbReference type="SAM" id="SignalP"/>
    </source>
</evidence>
<name>A0AAN6UP42_9PEZI</name>
<dbReference type="Pfam" id="PF24866">
    <property type="entry name" value="DUF7732"/>
    <property type="match status" value="1"/>
</dbReference>
<feature type="chain" id="PRO_5042931305" description="DUF7732 domain-containing protein" evidence="2">
    <location>
        <begin position="19"/>
        <end position="293"/>
    </location>
</feature>
<feature type="region of interest" description="Disordered" evidence="1">
    <location>
        <begin position="34"/>
        <end position="123"/>
    </location>
</feature>
<dbReference type="AlphaFoldDB" id="A0AAN6UP42"/>
<keyword evidence="5" id="KW-1185">Reference proteome</keyword>
<feature type="domain" description="DUF7732" evidence="3">
    <location>
        <begin position="127"/>
        <end position="254"/>
    </location>
</feature>
<evidence type="ECO:0000313" key="5">
    <source>
        <dbReference type="Proteomes" id="UP001304895"/>
    </source>
</evidence>